<feature type="domain" description="NUP160 middle TPR" evidence="7">
    <location>
        <begin position="791"/>
        <end position="1054"/>
    </location>
</feature>
<dbReference type="Pfam" id="PF11715">
    <property type="entry name" value="Beta-prop_Nup120_160"/>
    <property type="match status" value="1"/>
</dbReference>
<dbReference type="InterPro" id="IPR056547">
    <property type="entry name" value="NUP160_helical"/>
</dbReference>
<name>A0A1V9XSS6_9ACAR</name>
<organism evidence="8 9">
    <name type="scientific">Tropilaelaps mercedesae</name>
    <dbReference type="NCBI Taxonomy" id="418985"/>
    <lineage>
        <taxon>Eukaryota</taxon>
        <taxon>Metazoa</taxon>
        <taxon>Ecdysozoa</taxon>
        <taxon>Arthropoda</taxon>
        <taxon>Chelicerata</taxon>
        <taxon>Arachnida</taxon>
        <taxon>Acari</taxon>
        <taxon>Parasitiformes</taxon>
        <taxon>Mesostigmata</taxon>
        <taxon>Gamasina</taxon>
        <taxon>Dermanyssoidea</taxon>
        <taxon>Laelapidae</taxon>
        <taxon>Tropilaelaps</taxon>
    </lineage>
</organism>
<feature type="domain" description="Nucleoporin Nup120/160 beta-propeller" evidence="4">
    <location>
        <begin position="56"/>
        <end position="509"/>
    </location>
</feature>
<feature type="non-terminal residue" evidence="8">
    <location>
        <position position="1166"/>
    </location>
</feature>
<comment type="caution">
    <text evidence="8">The sequence shown here is derived from an EMBL/GenBank/DDBJ whole genome shotgun (WGS) entry which is preliminary data.</text>
</comment>
<evidence type="ECO:0000256" key="1">
    <source>
        <dbReference type="ARBA" id="ARBA00004123"/>
    </source>
</evidence>
<dbReference type="PANTHER" id="PTHR21286:SF0">
    <property type="entry name" value="NUCLEAR PORE COMPLEX PROTEIN NUP160"/>
    <property type="match status" value="1"/>
</dbReference>
<dbReference type="OrthoDB" id="67716at2759"/>
<dbReference type="PANTHER" id="PTHR21286">
    <property type="entry name" value="NUCLEAR PORE COMPLEX PROTEIN NUP160"/>
    <property type="match status" value="1"/>
</dbReference>
<dbReference type="STRING" id="418985.A0A1V9XSS6"/>
<comment type="subcellular location">
    <subcellularLocation>
        <location evidence="1">Nucleus</location>
    </subcellularLocation>
</comment>
<dbReference type="Pfam" id="PF23347">
    <property type="entry name" value="TPR_Nup160_C"/>
    <property type="match status" value="1"/>
</dbReference>
<protein>
    <submittedName>
        <fullName evidence="8">Nuclear pore complex protein Nup160-like</fullName>
    </submittedName>
</protein>
<dbReference type="InterPro" id="IPR021717">
    <property type="entry name" value="Nucleoporin_Nup160"/>
</dbReference>
<evidence type="ECO:0000259" key="6">
    <source>
        <dbReference type="Pfam" id="PF23347"/>
    </source>
</evidence>
<dbReference type="InterPro" id="IPR056535">
    <property type="entry name" value="TPR_NUP160_M"/>
</dbReference>
<dbReference type="Pfam" id="PF23354">
    <property type="entry name" value="TPR_NUP160_120_M"/>
    <property type="match status" value="1"/>
</dbReference>
<keyword evidence="3" id="KW-0539">Nucleus</keyword>
<accession>A0A1V9XSS6</accession>
<keyword evidence="9" id="KW-1185">Reference proteome</keyword>
<keyword evidence="2" id="KW-0813">Transport</keyword>
<dbReference type="InParanoid" id="A0A1V9XSS6"/>
<reference evidence="8 9" key="1">
    <citation type="journal article" date="2017" name="Gigascience">
        <title>Draft genome of the honey bee ectoparasitic mite, Tropilaelaps mercedesae, is shaped by the parasitic life history.</title>
        <authorList>
            <person name="Dong X."/>
            <person name="Armstrong S.D."/>
            <person name="Xia D."/>
            <person name="Makepeace B.L."/>
            <person name="Darby A.C."/>
            <person name="Kadowaki T."/>
        </authorList>
    </citation>
    <scope>NUCLEOTIDE SEQUENCE [LARGE SCALE GENOMIC DNA]</scope>
    <source>
        <strain evidence="8">Wuxi-XJTLU</strain>
    </source>
</reference>
<dbReference type="Proteomes" id="UP000192247">
    <property type="component" value="Unassembled WGS sequence"/>
</dbReference>
<evidence type="ECO:0000259" key="7">
    <source>
        <dbReference type="Pfam" id="PF23354"/>
    </source>
</evidence>
<feature type="domain" description="NUP160 C-terminal TPR" evidence="6">
    <location>
        <begin position="1096"/>
        <end position="1166"/>
    </location>
</feature>
<dbReference type="InterPro" id="IPR059141">
    <property type="entry name" value="Beta-prop_Nup120_160"/>
</dbReference>
<gene>
    <name evidence="8" type="ORF">BIW11_00573</name>
</gene>
<proteinExistence type="predicted"/>
<dbReference type="InterPro" id="IPR056536">
    <property type="entry name" value="TPR_NUP160_C"/>
</dbReference>
<evidence type="ECO:0000256" key="2">
    <source>
        <dbReference type="ARBA" id="ARBA00022448"/>
    </source>
</evidence>
<evidence type="ECO:0000313" key="8">
    <source>
        <dbReference type="EMBL" id="OQR76550.1"/>
    </source>
</evidence>
<evidence type="ECO:0000259" key="4">
    <source>
        <dbReference type="Pfam" id="PF11715"/>
    </source>
</evidence>
<sequence>MELTELVGFRELPVVQKQTHKWRELSLDTGSGQGSLETVSVVEKAGGLVLPSPWNRFIYWRTQQGSIELLEESLDARLHGNRLRIKLVNTPILGDSVSLFESHDRYIVLLMSTLGSLHRVAFPHPCLLDASRSVFAGATPSVLKDYNRPSLPGQITLCSNYLTAANDGMFVVGTANSLHLITFYVDGQVQSQELQRTRTIKKRLTGMLPTVIRPREGLEEAPAAVTCFEHENDFLIFALGNDRRLCAWSYYRGEVVSNVSLSEVMGCADSGTPSSGNSRSVDMKRMLNRNLLLVRAFGCFAILKPQVDTHYGVRFTTLVNIPFPETNLVDFGADSSRLWVLYVSARGDPFMAAFEYGADQLVVDRAEPQWMAVHWADPVNGERRTHLQDTGINEEYIDKIFRGDCFGINALTKTVAIFRRTEFGDTLAPFNGSLRDEIIELISLAVDKRLEAGIQEEEAQREVYEKFLSYAVQYHNDGLKPLGIVLGEQLIAVVKADQLGVIQECDDAEQVLLSESLGPVQTAGIQMVVQCLSLVNQVVESEALYNLSMSVFNNGPIEDCIWDLARTIKDNKEFKEPFVKAAKQAARMWPEILSRLIVLIDSEVNDPPLETDVDLLPSLLSGPLSITLMAQNAYQRAMLMYDLCQRLVLFEALLVLNHDEIGLPANNAHSIRTEHLQSTVHTMRCYFLVLWACETMANTNAYLNSMHPVETRSSSVAGGVSVGVHGGNLGGQSGAAATPQGPPMTLMELFLANDNTAVMLGQRRSGGVKDLTHFLYDVTRYNCCLISPSHESSYQLLQVLMEKHQYCHLQEFLRLLSWDPARRGLKHFVLAHALLKSGDLERACDVFISTYEEAINDPFVLEEIGLPTCDPDLVSVIYFQKVIAVFESMDCSNEQVIRLAEAALATKPEPPAEYVIELLSLMFRHELARDRIDKACEALTAIPDIEMQRSCLRELIGTSLDKRRPEVLVEFEPHRALREELLHIMTYRARTSDITIESCLYDLLYCCHTHDRDFRSAASVMFEQGLRLSRELQGFESLAKQELCYLSAMSCLQLLKDRYIVRPKLRKEILSKDSTPGFGSEGDTAVELEEKVEVLELRDVEKELCLVQCWIRLMPHDNSFLTPLSAEETVALLVRNSMYDSVVHLCDLFSLNKSILFENVALACCK</sequence>
<feature type="domain" description="NUP160 helical" evidence="5">
    <location>
        <begin position="525"/>
        <end position="702"/>
    </location>
</feature>
<dbReference type="EMBL" id="MNPL01004683">
    <property type="protein sequence ID" value="OQR76550.1"/>
    <property type="molecule type" value="Genomic_DNA"/>
</dbReference>
<dbReference type="AlphaFoldDB" id="A0A1V9XSS6"/>
<evidence type="ECO:0000259" key="5">
    <source>
        <dbReference type="Pfam" id="PF23345"/>
    </source>
</evidence>
<dbReference type="FunCoup" id="A0A1V9XSS6">
    <property type="interactions" value="1317"/>
</dbReference>
<dbReference type="Pfam" id="PF23345">
    <property type="entry name" value="NUP160_helical"/>
    <property type="match status" value="1"/>
</dbReference>
<dbReference type="GO" id="GO:0005643">
    <property type="term" value="C:nuclear pore"/>
    <property type="evidence" value="ECO:0007669"/>
    <property type="project" value="UniProtKB-ARBA"/>
</dbReference>
<dbReference type="GO" id="GO:0017056">
    <property type="term" value="F:structural constituent of nuclear pore"/>
    <property type="evidence" value="ECO:0007669"/>
    <property type="project" value="TreeGrafter"/>
</dbReference>
<evidence type="ECO:0000313" key="9">
    <source>
        <dbReference type="Proteomes" id="UP000192247"/>
    </source>
</evidence>
<evidence type="ECO:0000256" key="3">
    <source>
        <dbReference type="ARBA" id="ARBA00023242"/>
    </source>
</evidence>